<protein>
    <submittedName>
        <fullName evidence="1">Transcriptional regulator</fullName>
    </submittedName>
</protein>
<keyword evidence="2" id="KW-1185">Reference proteome</keyword>
<sequence>MLSVKRMTPFYTSKEDFRLRLVFAYQYFSILKGQEVFQFVPIEGKEIVINMKSLQVENLGEVFVFQRGSRFIRLPLYQLLLISDLHLHLSGVLEGIFHLAPELSEPQAREIEQLIGELERENRLRMIDYALENNNRQLFAELTEGMHTPNVQTE</sequence>
<name>A0ABR8PM55_9BACL</name>
<accession>A0ABR8PM55</accession>
<gene>
    <name evidence="1" type="ORF">H9659_12485</name>
</gene>
<dbReference type="EMBL" id="JACSQY010000010">
    <property type="protein sequence ID" value="MBD7909144.1"/>
    <property type="molecule type" value="Genomic_DNA"/>
</dbReference>
<reference evidence="1 2" key="1">
    <citation type="submission" date="2020-08" db="EMBL/GenBank/DDBJ databases">
        <title>A Genomic Blueprint of the Chicken Gut Microbiome.</title>
        <authorList>
            <person name="Gilroy R."/>
            <person name="Ravi A."/>
            <person name="Getino M."/>
            <person name="Pursley I."/>
            <person name="Horton D.L."/>
            <person name="Alikhan N.-F."/>
            <person name="Baker D."/>
            <person name="Gharbi K."/>
            <person name="Hall N."/>
            <person name="Watson M."/>
            <person name="Adriaenssens E.M."/>
            <person name="Foster-Nyarko E."/>
            <person name="Jarju S."/>
            <person name="Secka A."/>
            <person name="Antonio M."/>
            <person name="Oren A."/>
            <person name="Chaudhuri R."/>
            <person name="La Ragione R.M."/>
            <person name="Hildebrand F."/>
            <person name="Pallen M.J."/>
        </authorList>
    </citation>
    <scope>NUCLEOTIDE SEQUENCE [LARGE SCALE GENOMIC DNA]</scope>
    <source>
        <strain evidence="1 2">Sa3CUA8</strain>
    </source>
</reference>
<evidence type="ECO:0000313" key="1">
    <source>
        <dbReference type="EMBL" id="MBD7909144.1"/>
    </source>
</evidence>
<dbReference type="RefSeq" id="WP_191691051.1">
    <property type="nucleotide sequence ID" value="NZ_JACSQY010000010.1"/>
</dbReference>
<proteinExistence type="predicted"/>
<organism evidence="1 2">
    <name type="scientific">Sporosarcina gallistercoris</name>
    <dbReference type="NCBI Taxonomy" id="2762245"/>
    <lineage>
        <taxon>Bacteria</taxon>
        <taxon>Bacillati</taxon>
        <taxon>Bacillota</taxon>
        <taxon>Bacilli</taxon>
        <taxon>Bacillales</taxon>
        <taxon>Caryophanaceae</taxon>
        <taxon>Sporosarcina</taxon>
    </lineage>
</organism>
<comment type="caution">
    <text evidence="1">The sequence shown here is derived from an EMBL/GenBank/DDBJ whole genome shotgun (WGS) entry which is preliminary data.</text>
</comment>
<dbReference type="Proteomes" id="UP000659496">
    <property type="component" value="Unassembled WGS sequence"/>
</dbReference>
<evidence type="ECO:0000313" key="2">
    <source>
        <dbReference type="Proteomes" id="UP000659496"/>
    </source>
</evidence>